<evidence type="ECO:0008006" key="3">
    <source>
        <dbReference type="Google" id="ProtNLM"/>
    </source>
</evidence>
<evidence type="ECO:0000256" key="1">
    <source>
        <dbReference type="SAM" id="SignalP"/>
    </source>
</evidence>
<proteinExistence type="predicted"/>
<protein>
    <recommendedName>
        <fullName evidence="3">Lipoprotein</fullName>
    </recommendedName>
</protein>
<evidence type="ECO:0000313" key="2">
    <source>
        <dbReference type="EMBL" id="PCJ01302.1"/>
    </source>
</evidence>
<dbReference type="PROSITE" id="PS51257">
    <property type="entry name" value="PROKAR_LIPOPROTEIN"/>
    <property type="match status" value="1"/>
</dbReference>
<dbReference type="AlphaFoldDB" id="A0A2A4Z2W4"/>
<reference evidence="2" key="2">
    <citation type="journal article" date="2018" name="ISME J.">
        <title>A dynamic microbial community with high functional redundancy inhabits the cold, oxic subseafloor aquifer.</title>
        <authorList>
            <person name="Tully B.J."/>
            <person name="Wheat C.G."/>
            <person name="Glazer B.T."/>
            <person name="Huber J.A."/>
        </authorList>
    </citation>
    <scope>NUCLEOTIDE SEQUENCE</scope>
    <source>
        <strain evidence="2">NORP83</strain>
    </source>
</reference>
<accession>A0A2A4Z2W4</accession>
<name>A0A2A4Z2W4_9PROT</name>
<reference key="1">
    <citation type="submission" date="2017-08" db="EMBL/GenBank/DDBJ databases">
        <title>A dynamic microbial community with high functional redundancy inhabits the cold, oxic subseafloor aquifer.</title>
        <authorList>
            <person name="Tully B.J."/>
            <person name="Wheat C.G."/>
            <person name="Glazer B.T."/>
            <person name="Huber J.A."/>
        </authorList>
    </citation>
    <scope>NUCLEOTIDE SEQUENCE [LARGE SCALE GENOMIC DNA]</scope>
</reference>
<feature type="chain" id="PRO_5012969479" description="Lipoprotein" evidence="1">
    <location>
        <begin position="21"/>
        <end position="115"/>
    </location>
</feature>
<organism evidence="2">
    <name type="scientific">OCS116 cluster bacterium</name>
    <dbReference type="NCBI Taxonomy" id="2030921"/>
    <lineage>
        <taxon>Bacteria</taxon>
        <taxon>Pseudomonadati</taxon>
        <taxon>Pseudomonadota</taxon>
        <taxon>Alphaproteobacteria</taxon>
        <taxon>OCS116 cluster</taxon>
    </lineage>
</organism>
<keyword evidence="1" id="KW-0732">Signal</keyword>
<dbReference type="EMBL" id="NVUS01000008">
    <property type="protein sequence ID" value="PCJ01302.1"/>
    <property type="molecule type" value="Genomic_DNA"/>
</dbReference>
<sequence>MKKILAILILSMTITSCAQKAEHVQASYISTTRYDGWKCSKLRKEYTFVEEALIRSSKTQDDAASTDVMMVILIGLPTSGGGIKNEVASLKGQREALRQSARDAGCRSLNISKKV</sequence>
<comment type="caution">
    <text evidence="2">The sequence shown here is derived from an EMBL/GenBank/DDBJ whole genome shotgun (WGS) entry which is preliminary data.</text>
</comment>
<gene>
    <name evidence="2" type="ORF">COB13_08070</name>
</gene>
<feature type="signal peptide" evidence="1">
    <location>
        <begin position="1"/>
        <end position="20"/>
    </location>
</feature>